<evidence type="ECO:0000256" key="4">
    <source>
        <dbReference type="ARBA" id="ARBA00022801"/>
    </source>
</evidence>
<dbReference type="Pfam" id="PF18962">
    <property type="entry name" value="Por_Secre_tail"/>
    <property type="match status" value="1"/>
</dbReference>
<dbReference type="PANTHER" id="PTHR43399">
    <property type="entry name" value="SUBTILISIN-RELATED"/>
    <property type="match status" value="1"/>
</dbReference>
<name>A0ABV2LVQ3_9FLAO</name>
<feature type="active site" description="Charge relay system" evidence="6">
    <location>
        <position position="101"/>
    </location>
</feature>
<keyword evidence="5 6" id="KW-0720">Serine protease</keyword>
<dbReference type="InterPro" id="IPR026444">
    <property type="entry name" value="Secre_tail"/>
</dbReference>
<comment type="caution">
    <text evidence="10">The sequence shown here is derived from an EMBL/GenBank/DDBJ whole genome shotgun (WGS) entry which is preliminary data.</text>
</comment>
<evidence type="ECO:0000259" key="8">
    <source>
        <dbReference type="Pfam" id="PF00082"/>
    </source>
</evidence>
<comment type="similarity">
    <text evidence="1 6">Belongs to the peptidase S8 family.</text>
</comment>
<evidence type="ECO:0000256" key="3">
    <source>
        <dbReference type="ARBA" id="ARBA00022729"/>
    </source>
</evidence>
<feature type="coiled-coil region" evidence="7">
    <location>
        <begin position="9"/>
        <end position="38"/>
    </location>
</feature>
<dbReference type="Proteomes" id="UP001549146">
    <property type="component" value="Unassembled WGS sequence"/>
</dbReference>
<dbReference type="SUPFAM" id="SSF49785">
    <property type="entry name" value="Galactose-binding domain-like"/>
    <property type="match status" value="1"/>
</dbReference>
<feature type="active site" description="Charge relay system" evidence="6">
    <location>
        <position position="128"/>
    </location>
</feature>
<accession>A0ABV2LVQ3</accession>
<dbReference type="Gene3D" id="3.40.50.200">
    <property type="entry name" value="Peptidase S8/S53 domain"/>
    <property type="match status" value="1"/>
</dbReference>
<keyword evidence="3" id="KW-0732">Signal</keyword>
<evidence type="ECO:0000256" key="1">
    <source>
        <dbReference type="ARBA" id="ARBA00011073"/>
    </source>
</evidence>
<keyword evidence="4 6" id="KW-0378">Hydrolase</keyword>
<dbReference type="InterPro" id="IPR051048">
    <property type="entry name" value="Peptidase_S8/S53_subtilisin"/>
</dbReference>
<evidence type="ECO:0000256" key="5">
    <source>
        <dbReference type="ARBA" id="ARBA00022825"/>
    </source>
</evidence>
<feature type="domain" description="Secretion system C-terminal sorting" evidence="9">
    <location>
        <begin position="580"/>
        <end position="652"/>
    </location>
</feature>
<protein>
    <recommendedName>
        <fullName evidence="12">Por secretion system C-terminal sorting domain-containing protein</fullName>
    </recommendedName>
</protein>
<dbReference type="PROSITE" id="PS00138">
    <property type="entry name" value="SUBTILASE_SER"/>
    <property type="match status" value="1"/>
</dbReference>
<dbReference type="InterPro" id="IPR000209">
    <property type="entry name" value="Peptidase_S8/S53_dom"/>
</dbReference>
<evidence type="ECO:0000313" key="11">
    <source>
        <dbReference type="Proteomes" id="UP001549146"/>
    </source>
</evidence>
<dbReference type="SUPFAM" id="SSF52743">
    <property type="entry name" value="Subtilisin-like"/>
    <property type="match status" value="1"/>
</dbReference>
<organism evidence="10 11">
    <name type="scientific">Moheibacter stercoris</name>
    <dbReference type="NCBI Taxonomy" id="1628251"/>
    <lineage>
        <taxon>Bacteria</taxon>
        <taxon>Pseudomonadati</taxon>
        <taxon>Bacteroidota</taxon>
        <taxon>Flavobacteriia</taxon>
        <taxon>Flavobacteriales</taxon>
        <taxon>Weeksellaceae</taxon>
        <taxon>Moheibacter</taxon>
    </lineage>
</organism>
<feature type="active site" description="Charge relay system" evidence="6">
    <location>
        <position position="363"/>
    </location>
</feature>
<dbReference type="NCBIfam" id="TIGR04183">
    <property type="entry name" value="Por_Secre_tail"/>
    <property type="match status" value="1"/>
</dbReference>
<evidence type="ECO:0000313" key="10">
    <source>
        <dbReference type="EMBL" id="MET3732641.1"/>
    </source>
</evidence>
<dbReference type="InterPro" id="IPR036852">
    <property type="entry name" value="Peptidase_S8/S53_dom_sf"/>
</dbReference>
<dbReference type="PROSITE" id="PS51892">
    <property type="entry name" value="SUBTILASE"/>
    <property type="match status" value="1"/>
</dbReference>
<dbReference type="EMBL" id="JBEPMO010000016">
    <property type="protein sequence ID" value="MET3732641.1"/>
    <property type="molecule type" value="Genomic_DNA"/>
</dbReference>
<proteinExistence type="inferred from homology"/>
<evidence type="ECO:0000256" key="6">
    <source>
        <dbReference type="PROSITE-ProRule" id="PRU01240"/>
    </source>
</evidence>
<keyword evidence="7" id="KW-0175">Coiled coil</keyword>
<dbReference type="Pfam" id="PF00082">
    <property type="entry name" value="Peptidase_S8"/>
    <property type="match status" value="1"/>
</dbReference>
<dbReference type="RefSeq" id="WP_354510057.1">
    <property type="nucleotide sequence ID" value="NZ_JBEPMO010000016.1"/>
</dbReference>
<keyword evidence="2 6" id="KW-0645">Protease</keyword>
<evidence type="ECO:0000256" key="2">
    <source>
        <dbReference type="ARBA" id="ARBA00022670"/>
    </source>
</evidence>
<reference evidence="10 11" key="1">
    <citation type="submission" date="2024-06" db="EMBL/GenBank/DDBJ databases">
        <title>Genomic Encyclopedia of Type Strains, Phase IV (KMG-IV): sequencing the most valuable type-strain genomes for metagenomic binning, comparative biology and taxonomic classification.</title>
        <authorList>
            <person name="Goeker M."/>
        </authorList>
    </citation>
    <scope>NUCLEOTIDE SEQUENCE [LARGE SCALE GENOMIC DNA]</scope>
    <source>
        <strain evidence="10 11">DSM 29388</strain>
    </source>
</reference>
<feature type="domain" description="Peptidase S8/S53" evidence="8">
    <location>
        <begin position="117"/>
        <end position="417"/>
    </location>
</feature>
<dbReference type="InterPro" id="IPR023828">
    <property type="entry name" value="Peptidase_S8_Ser-AS"/>
</dbReference>
<dbReference type="Gene3D" id="2.60.120.380">
    <property type="match status" value="1"/>
</dbReference>
<keyword evidence="11" id="KW-1185">Reference proteome</keyword>
<evidence type="ECO:0000256" key="7">
    <source>
        <dbReference type="SAM" id="Coils"/>
    </source>
</evidence>
<gene>
    <name evidence="10" type="ORF">ABID46_002231</name>
</gene>
<evidence type="ECO:0008006" key="12">
    <source>
        <dbReference type="Google" id="ProtNLM"/>
    </source>
</evidence>
<dbReference type="PANTHER" id="PTHR43399:SF4">
    <property type="entry name" value="CELL WALL-ASSOCIATED PROTEASE"/>
    <property type="match status" value="1"/>
</dbReference>
<evidence type="ECO:0000259" key="9">
    <source>
        <dbReference type="Pfam" id="PF18962"/>
    </source>
</evidence>
<sequence>MAALLTSVLAFSQEKVNRAELQKIAIEEEQALAEAIKNVTTNILDNLPEGVSFQGIYDGIPVFFASDSRSQINSMDVDKLHNGTIPGYTITGDGMTAYIWDGGLVRTTHQEFSGRATNVETTGSNSFHATAVGSVIVGAGVIANAKGIAPEANLKALNFTTGSTTSEMAAQSNLPENHDYMVSNHSYGSLTGWSYNENQSKWYWYGYPHLSETESALFGYYAQTDAIYDNVALNAPQHSIFKSSGNNNTEGPNGPVTHMAYTPTNGWVEYVNVARPKDCSNGGYDCLTFAGGNAKNIIIVGSVNPLGGTNYYSEPSDVTVSYFSGSGPSDDGRIKPDITAIGSNVYGANNTADTSYANWSGTSFSAPAAAGVGLLMQQVKHQKDGGYLRSDMMKALLINTANEAGEHIGPDYVFGFGLIDALKGAETILNINEDSFMADLSLAQNGEYTVSFTAKGGEPIKATIAWLDIAGTPTVPIELNNRTPKLVNDLDFRIESNGTTYMPWKLDYNNPAAAATQGDNVVDNVEQVFIENPVAGQTYTFKVTHKGNLVNNNQNFALVINGVDNQMAVTDLDLSNALTVYPNPVVDQLNIQTSKSLTNAHVKIFAPTGQIAFDKKFGKFDAKQTIDMKGFLPGVYMVYIHSDQGTITKKLIKK</sequence>
<dbReference type="InterPro" id="IPR008979">
    <property type="entry name" value="Galactose-bd-like_sf"/>
</dbReference>